<dbReference type="EMBL" id="CAADIL010000012">
    <property type="protein sequence ID" value="VFR69954.1"/>
    <property type="molecule type" value="Genomic_DNA"/>
</dbReference>
<dbReference type="EMBL" id="CAADIB010000009">
    <property type="protein sequence ID" value="VFR29199.1"/>
    <property type="molecule type" value="Genomic_DNA"/>
</dbReference>
<feature type="compositionally biased region" description="Basic and acidic residues" evidence="1">
    <location>
        <begin position="1"/>
        <end position="13"/>
    </location>
</feature>
<dbReference type="EMBL" id="CAADHZ010000003">
    <property type="protein sequence ID" value="VFR19602.1"/>
    <property type="molecule type" value="Genomic_DNA"/>
</dbReference>
<evidence type="ECO:0000256" key="1">
    <source>
        <dbReference type="SAM" id="MobiDB-lite"/>
    </source>
</evidence>
<feature type="region of interest" description="Disordered" evidence="1">
    <location>
        <begin position="1"/>
        <end position="21"/>
    </location>
</feature>
<name>A0A484P0Z9_9ZZZZ</name>
<evidence type="ECO:0000313" key="5">
    <source>
        <dbReference type="EMBL" id="VFR38509.1"/>
    </source>
</evidence>
<evidence type="ECO:0000313" key="6">
    <source>
        <dbReference type="EMBL" id="VFR63006.1"/>
    </source>
</evidence>
<protein>
    <submittedName>
        <fullName evidence="2">Uncharacterized protein</fullName>
    </submittedName>
</protein>
<evidence type="ECO:0000313" key="8">
    <source>
        <dbReference type="EMBL" id="VFR84235.1"/>
    </source>
</evidence>
<dbReference type="EMBL" id="CAADIJ010000024">
    <property type="protein sequence ID" value="VFR84235.1"/>
    <property type="molecule type" value="Genomic_DNA"/>
</dbReference>
<dbReference type="EMBL" id="CAADID010000009">
    <property type="protein sequence ID" value="VFR63006.1"/>
    <property type="molecule type" value="Genomic_DNA"/>
</dbReference>
<proteinExistence type="predicted"/>
<organism evidence="2">
    <name type="scientific">plant metagenome</name>
    <dbReference type="NCBI Taxonomy" id="1297885"/>
    <lineage>
        <taxon>unclassified sequences</taxon>
        <taxon>metagenomes</taxon>
        <taxon>organismal metagenomes</taxon>
    </lineage>
</organism>
<dbReference type="EMBL" id="CAADIG010000004">
    <property type="protein sequence ID" value="VFR38509.1"/>
    <property type="molecule type" value="Genomic_DNA"/>
</dbReference>
<evidence type="ECO:0000313" key="7">
    <source>
        <dbReference type="EMBL" id="VFR69954.1"/>
    </source>
</evidence>
<evidence type="ECO:0000313" key="2">
    <source>
        <dbReference type="EMBL" id="VFR19602.1"/>
    </source>
</evidence>
<dbReference type="SUPFAM" id="SSF56954">
    <property type="entry name" value="Outer membrane efflux proteins (OEP)"/>
    <property type="match status" value="1"/>
</dbReference>
<dbReference type="AlphaFoldDB" id="A0A484P0Z9"/>
<accession>A0A484P0Z9</accession>
<dbReference type="EMBL" id="CAADIC010000014">
    <property type="protein sequence ID" value="VFR30851.1"/>
    <property type="molecule type" value="Genomic_DNA"/>
</dbReference>
<feature type="region of interest" description="Disordered" evidence="1">
    <location>
        <begin position="65"/>
        <end position="96"/>
    </location>
</feature>
<evidence type="ECO:0000313" key="4">
    <source>
        <dbReference type="EMBL" id="VFR30851.1"/>
    </source>
</evidence>
<reference evidence="2" key="1">
    <citation type="submission" date="2019-03" db="EMBL/GenBank/DDBJ databases">
        <authorList>
            <person name="Danneels B."/>
        </authorList>
    </citation>
    <scope>NUCLEOTIDE SEQUENCE</scope>
</reference>
<dbReference type="GO" id="GO:0015562">
    <property type="term" value="F:efflux transmembrane transporter activity"/>
    <property type="evidence" value="ECO:0007669"/>
    <property type="project" value="InterPro"/>
</dbReference>
<evidence type="ECO:0000313" key="3">
    <source>
        <dbReference type="EMBL" id="VFR29199.1"/>
    </source>
</evidence>
<gene>
    <name evidence="4" type="ORF">ANDA3_4118</name>
    <name evidence="2" type="ORF">ANDO1_3870</name>
    <name evidence="3" type="ORF">ANDO2_3775</name>
    <name evidence="5" type="ORF">ANT2_3886</name>
    <name evidence="6" type="ORF">ANT3_3888</name>
    <name evidence="7" type="ORF">DAR2_3969</name>
    <name evidence="8" type="ORF">DAR3_3650</name>
</gene>
<sequence>MDTADNRGLDDKTNTIGLQVPNPIFSGGSNCYSTRQAGNRLERACYELDRIANTIITMLEQYHRMHSTSTSTEQYDPAPEHIRRRSAGGSHAQGRG</sequence>